<dbReference type="Gene3D" id="3.90.79.10">
    <property type="entry name" value="Nucleoside Triphosphate Pyrophosphohydrolase"/>
    <property type="match status" value="1"/>
</dbReference>
<dbReference type="SUPFAM" id="SSF46785">
    <property type="entry name" value="Winged helix' DNA-binding domain"/>
    <property type="match status" value="1"/>
</dbReference>
<organism evidence="2 3">
    <name type="scientific">Pontibacter saemangeumensis</name>
    <dbReference type="NCBI Taxonomy" id="1084525"/>
    <lineage>
        <taxon>Bacteria</taxon>
        <taxon>Pseudomonadati</taxon>
        <taxon>Bacteroidota</taxon>
        <taxon>Cytophagia</taxon>
        <taxon>Cytophagales</taxon>
        <taxon>Hymenobacteraceae</taxon>
        <taxon>Pontibacter</taxon>
    </lineage>
</organism>
<sequence length="255" mass="29269">MEENAGSILQNGGALFLPGLSVDCVIFGFHDNQLKVLLLKMRHAEKWALPGGFIYKEEEVEHAAVRVLQSRTGLSNIFLRQFHTFGELSRTDKLLNKKLLVSSGLQADENHWFLQRFVTVGYYALVNFSGAVPRPDATSEACAWWDLQEVPPLNLDHGDILQKALETLRKQLSDQPVGYSLLPEKFTMPELQRLYETILGKQLDRRNFQRRMLGYGILKRLEERRSGGAHKAPYLYCFDTDRYQDALLNGLQQKW</sequence>
<protein>
    <submittedName>
        <fullName evidence="2">NUDIX domain-containing protein</fullName>
    </submittedName>
</protein>
<dbReference type="SUPFAM" id="SSF55811">
    <property type="entry name" value="Nudix"/>
    <property type="match status" value="1"/>
</dbReference>
<dbReference type="InterPro" id="IPR054105">
    <property type="entry name" value="WHD_NrtR"/>
</dbReference>
<dbReference type="Pfam" id="PF21906">
    <property type="entry name" value="WHD_NrtR"/>
    <property type="match status" value="1"/>
</dbReference>
<proteinExistence type="predicted"/>
<evidence type="ECO:0000313" key="2">
    <source>
        <dbReference type="EMBL" id="GAA4432720.1"/>
    </source>
</evidence>
<evidence type="ECO:0000313" key="3">
    <source>
        <dbReference type="Proteomes" id="UP001500552"/>
    </source>
</evidence>
<name>A0ABP8LNI8_9BACT</name>
<evidence type="ECO:0000259" key="1">
    <source>
        <dbReference type="PROSITE" id="PS51462"/>
    </source>
</evidence>
<dbReference type="InterPro" id="IPR036388">
    <property type="entry name" value="WH-like_DNA-bd_sf"/>
</dbReference>
<gene>
    <name evidence="2" type="ORF">GCM10023188_21400</name>
</gene>
<dbReference type="EMBL" id="BAABHC010000014">
    <property type="protein sequence ID" value="GAA4432720.1"/>
    <property type="molecule type" value="Genomic_DNA"/>
</dbReference>
<comment type="caution">
    <text evidence="2">The sequence shown here is derived from an EMBL/GenBank/DDBJ whole genome shotgun (WGS) entry which is preliminary data.</text>
</comment>
<accession>A0ABP8LNI8</accession>
<keyword evidence="3" id="KW-1185">Reference proteome</keyword>
<dbReference type="PANTHER" id="PTHR43736:SF4">
    <property type="entry name" value="SLR1690 PROTEIN"/>
    <property type="match status" value="1"/>
</dbReference>
<reference evidence="3" key="1">
    <citation type="journal article" date="2019" name="Int. J. Syst. Evol. Microbiol.">
        <title>The Global Catalogue of Microorganisms (GCM) 10K type strain sequencing project: providing services to taxonomists for standard genome sequencing and annotation.</title>
        <authorList>
            <consortium name="The Broad Institute Genomics Platform"/>
            <consortium name="The Broad Institute Genome Sequencing Center for Infectious Disease"/>
            <person name="Wu L."/>
            <person name="Ma J."/>
        </authorList>
    </citation>
    <scope>NUCLEOTIDE SEQUENCE [LARGE SCALE GENOMIC DNA]</scope>
    <source>
        <strain evidence="3">JCM 17926</strain>
    </source>
</reference>
<dbReference type="Pfam" id="PF00293">
    <property type="entry name" value="NUDIX"/>
    <property type="match status" value="1"/>
</dbReference>
<dbReference type="InterPro" id="IPR000086">
    <property type="entry name" value="NUDIX_hydrolase_dom"/>
</dbReference>
<dbReference type="PROSITE" id="PS51462">
    <property type="entry name" value="NUDIX"/>
    <property type="match status" value="1"/>
</dbReference>
<dbReference type="CDD" id="cd18873">
    <property type="entry name" value="NUDIX_NadM_like"/>
    <property type="match status" value="1"/>
</dbReference>
<dbReference type="Gene3D" id="1.10.10.10">
    <property type="entry name" value="Winged helix-like DNA-binding domain superfamily/Winged helix DNA-binding domain"/>
    <property type="match status" value="1"/>
</dbReference>
<dbReference type="PANTHER" id="PTHR43736">
    <property type="entry name" value="ADP-RIBOSE PYROPHOSPHATASE"/>
    <property type="match status" value="1"/>
</dbReference>
<dbReference type="Proteomes" id="UP001500552">
    <property type="component" value="Unassembled WGS sequence"/>
</dbReference>
<dbReference type="InterPro" id="IPR036390">
    <property type="entry name" value="WH_DNA-bd_sf"/>
</dbReference>
<dbReference type="RefSeq" id="WP_345158933.1">
    <property type="nucleotide sequence ID" value="NZ_BAABHC010000014.1"/>
</dbReference>
<feature type="domain" description="Nudix hydrolase" evidence="1">
    <location>
        <begin position="17"/>
        <end position="167"/>
    </location>
</feature>
<dbReference type="InterPro" id="IPR015797">
    <property type="entry name" value="NUDIX_hydrolase-like_dom_sf"/>
</dbReference>